<sequence length="161" mass="16838">MNASRAVELAVGLFVVLGVAAIFFLALRATDMTGFQGGESYPVEAYFDNIGGLTTGAPVRVAGVRVGTVKGIEYAPDAYQARVTLQLSREYEFPMDTTASIYTEGLLGENYIALDPGGVPQPLTEGDRITITQSAMVLEELVGQFLFDGGSGSGSDSGGAQ</sequence>
<dbReference type="InterPro" id="IPR003399">
    <property type="entry name" value="Mce/MlaD"/>
</dbReference>
<dbReference type="Proteomes" id="UP000198611">
    <property type="component" value="Unassembled WGS sequence"/>
</dbReference>
<dbReference type="OrthoDB" id="9788420at2"/>
<protein>
    <submittedName>
        <fullName evidence="3">Phospholipid/cholesterol/gamma-HCH transport system substrate-binding protein</fullName>
    </submittedName>
</protein>
<dbReference type="NCBIfam" id="TIGR04430">
    <property type="entry name" value="OM_asym_MlaD"/>
    <property type="match status" value="1"/>
</dbReference>
<name>A0A1I1QUA8_9GAMM</name>
<dbReference type="GO" id="GO:0005543">
    <property type="term" value="F:phospholipid binding"/>
    <property type="evidence" value="ECO:0007669"/>
    <property type="project" value="TreeGrafter"/>
</dbReference>
<dbReference type="GO" id="GO:0005548">
    <property type="term" value="F:phospholipid transporter activity"/>
    <property type="evidence" value="ECO:0007669"/>
    <property type="project" value="TreeGrafter"/>
</dbReference>
<organism evidence="3 4">
    <name type="scientific">Thiohalospira halophila DSM 15071</name>
    <dbReference type="NCBI Taxonomy" id="1123397"/>
    <lineage>
        <taxon>Bacteria</taxon>
        <taxon>Pseudomonadati</taxon>
        <taxon>Pseudomonadota</taxon>
        <taxon>Gammaproteobacteria</taxon>
        <taxon>Thiohalospirales</taxon>
        <taxon>Thiohalospiraceae</taxon>
        <taxon>Thiohalospira</taxon>
    </lineage>
</organism>
<dbReference type="EMBL" id="FOMJ01000003">
    <property type="protein sequence ID" value="SFD25592.1"/>
    <property type="molecule type" value="Genomic_DNA"/>
</dbReference>
<dbReference type="InterPro" id="IPR052336">
    <property type="entry name" value="MlaD_Phospholipid_Transporter"/>
</dbReference>
<feature type="domain" description="Mce/MlaD" evidence="2">
    <location>
        <begin position="40"/>
        <end position="117"/>
    </location>
</feature>
<evidence type="ECO:0000313" key="4">
    <source>
        <dbReference type="Proteomes" id="UP000198611"/>
    </source>
</evidence>
<keyword evidence="1" id="KW-1133">Transmembrane helix</keyword>
<dbReference type="Pfam" id="PF02470">
    <property type="entry name" value="MlaD"/>
    <property type="match status" value="1"/>
</dbReference>
<gene>
    <name evidence="3" type="ORF">SAMN05660831_01297</name>
</gene>
<evidence type="ECO:0000256" key="1">
    <source>
        <dbReference type="SAM" id="Phobius"/>
    </source>
</evidence>
<dbReference type="PANTHER" id="PTHR33371:SF4">
    <property type="entry name" value="INTERMEMBRANE PHOSPHOLIPID TRANSPORT SYSTEM BINDING PROTEIN MLAD"/>
    <property type="match status" value="1"/>
</dbReference>
<evidence type="ECO:0000259" key="2">
    <source>
        <dbReference type="Pfam" id="PF02470"/>
    </source>
</evidence>
<dbReference type="InterPro" id="IPR030970">
    <property type="entry name" value="ABC_MlaD"/>
</dbReference>
<keyword evidence="4" id="KW-1185">Reference proteome</keyword>
<dbReference type="AlphaFoldDB" id="A0A1I1QUA8"/>
<dbReference type="RefSeq" id="WP_093427946.1">
    <property type="nucleotide sequence ID" value="NZ_FOMJ01000003.1"/>
</dbReference>
<proteinExistence type="predicted"/>
<feature type="transmembrane region" description="Helical" evidence="1">
    <location>
        <begin position="6"/>
        <end position="27"/>
    </location>
</feature>
<reference evidence="3 4" key="1">
    <citation type="submission" date="2016-10" db="EMBL/GenBank/DDBJ databases">
        <authorList>
            <person name="de Groot N.N."/>
        </authorList>
    </citation>
    <scope>NUCLEOTIDE SEQUENCE [LARGE SCALE GENOMIC DNA]</scope>
    <source>
        <strain evidence="3 4">HL3</strain>
    </source>
</reference>
<keyword evidence="1" id="KW-0812">Transmembrane</keyword>
<accession>A0A1I1QUA8</accession>
<dbReference type="PANTHER" id="PTHR33371">
    <property type="entry name" value="INTERMEMBRANE PHOSPHOLIPID TRANSPORT SYSTEM BINDING PROTEIN MLAD-RELATED"/>
    <property type="match status" value="1"/>
</dbReference>
<evidence type="ECO:0000313" key="3">
    <source>
        <dbReference type="EMBL" id="SFD25592.1"/>
    </source>
</evidence>
<keyword evidence="1" id="KW-0472">Membrane</keyword>
<dbReference type="STRING" id="1123397.SAMN05660831_01297"/>